<dbReference type="RefSeq" id="WP_114367095.1">
    <property type="nucleotide sequence ID" value="NZ_QPEX01000010.1"/>
</dbReference>
<dbReference type="Proteomes" id="UP000253562">
    <property type="component" value="Unassembled WGS sequence"/>
</dbReference>
<comment type="caution">
    <text evidence="2">The sequence shown here is derived from an EMBL/GenBank/DDBJ whole genome shotgun (WGS) entry which is preliminary data.</text>
</comment>
<name>A0A368KUH7_9BACT</name>
<proteinExistence type="predicted"/>
<feature type="compositionally biased region" description="Low complexity" evidence="1">
    <location>
        <begin position="54"/>
        <end position="68"/>
    </location>
</feature>
<evidence type="ECO:0000313" key="2">
    <source>
        <dbReference type="EMBL" id="RCS54029.1"/>
    </source>
</evidence>
<reference evidence="2 3" key="1">
    <citation type="submission" date="2018-07" db="EMBL/GenBank/DDBJ databases">
        <title>Comparative genomes isolates from brazilian mangrove.</title>
        <authorList>
            <person name="De Araujo J.E."/>
            <person name="Taketani R.G."/>
            <person name="Silva M.C.P."/>
            <person name="Lourenco M.V."/>
            <person name="Oliveira V.M."/>
            <person name="Andreote F.D."/>
        </authorList>
    </citation>
    <scope>NUCLEOTIDE SEQUENCE [LARGE SCALE GENOMIC DNA]</scope>
    <source>
        <strain evidence="2 3">HEX PRIS-MGV</strain>
    </source>
</reference>
<gene>
    <name evidence="2" type="ORF">DTL42_02420</name>
</gene>
<dbReference type="EMBL" id="QPEX01000010">
    <property type="protein sequence ID" value="RCS54029.1"/>
    <property type="molecule type" value="Genomic_DNA"/>
</dbReference>
<evidence type="ECO:0000256" key="1">
    <source>
        <dbReference type="SAM" id="MobiDB-lite"/>
    </source>
</evidence>
<feature type="region of interest" description="Disordered" evidence="1">
    <location>
        <begin position="46"/>
        <end position="68"/>
    </location>
</feature>
<organism evidence="2 3">
    <name type="scientific">Bremerella cremea</name>
    <dbReference type="NCBI Taxonomy" id="1031537"/>
    <lineage>
        <taxon>Bacteria</taxon>
        <taxon>Pseudomonadati</taxon>
        <taxon>Planctomycetota</taxon>
        <taxon>Planctomycetia</taxon>
        <taxon>Pirellulales</taxon>
        <taxon>Pirellulaceae</taxon>
        <taxon>Bremerella</taxon>
    </lineage>
</organism>
<protein>
    <submittedName>
        <fullName evidence="2">Uncharacterized protein</fullName>
    </submittedName>
</protein>
<evidence type="ECO:0000313" key="3">
    <source>
        <dbReference type="Proteomes" id="UP000253562"/>
    </source>
</evidence>
<sequence>MGGHGPAIEMGDDELPEKVDAKLEAIATDRSGNQELLPHQFGDRTTVHMHHPATPHAPGAAAAKMHAH</sequence>
<accession>A0A368KUH7</accession>
<dbReference type="AlphaFoldDB" id="A0A368KUH7"/>